<protein>
    <submittedName>
        <fullName evidence="2">Uncharacterized protein</fullName>
    </submittedName>
</protein>
<dbReference type="AlphaFoldDB" id="A0AAW0ADK7"/>
<gene>
    <name evidence="2" type="ORF">R3P38DRAFT_2792959</name>
</gene>
<evidence type="ECO:0000256" key="1">
    <source>
        <dbReference type="SAM" id="MobiDB-lite"/>
    </source>
</evidence>
<dbReference type="Proteomes" id="UP001362999">
    <property type="component" value="Unassembled WGS sequence"/>
</dbReference>
<reference evidence="2 3" key="1">
    <citation type="journal article" date="2024" name="J Genomics">
        <title>Draft genome sequencing and assembly of Favolaschia claudopus CIRM-BRFM 2984 isolated from oak limbs.</title>
        <authorList>
            <person name="Navarro D."/>
            <person name="Drula E."/>
            <person name="Chaduli D."/>
            <person name="Cazenave R."/>
            <person name="Ahrendt S."/>
            <person name="Wang J."/>
            <person name="Lipzen A."/>
            <person name="Daum C."/>
            <person name="Barry K."/>
            <person name="Grigoriev I.V."/>
            <person name="Favel A."/>
            <person name="Rosso M.N."/>
            <person name="Martin F."/>
        </authorList>
    </citation>
    <scope>NUCLEOTIDE SEQUENCE [LARGE SCALE GENOMIC DNA]</scope>
    <source>
        <strain evidence="2 3">CIRM-BRFM 2984</strain>
    </source>
</reference>
<feature type="region of interest" description="Disordered" evidence="1">
    <location>
        <begin position="103"/>
        <end position="128"/>
    </location>
</feature>
<name>A0AAW0ADK7_9AGAR</name>
<organism evidence="2 3">
    <name type="scientific">Favolaschia claudopus</name>
    <dbReference type="NCBI Taxonomy" id="2862362"/>
    <lineage>
        <taxon>Eukaryota</taxon>
        <taxon>Fungi</taxon>
        <taxon>Dikarya</taxon>
        <taxon>Basidiomycota</taxon>
        <taxon>Agaricomycotina</taxon>
        <taxon>Agaricomycetes</taxon>
        <taxon>Agaricomycetidae</taxon>
        <taxon>Agaricales</taxon>
        <taxon>Marasmiineae</taxon>
        <taxon>Mycenaceae</taxon>
        <taxon>Favolaschia</taxon>
    </lineage>
</organism>
<comment type="caution">
    <text evidence="2">The sequence shown here is derived from an EMBL/GenBank/DDBJ whole genome shotgun (WGS) entry which is preliminary data.</text>
</comment>
<feature type="compositionally biased region" description="Basic and acidic residues" evidence="1">
    <location>
        <begin position="111"/>
        <end position="122"/>
    </location>
</feature>
<dbReference type="EMBL" id="JAWWNJ010000072">
    <property type="protein sequence ID" value="KAK7007073.1"/>
    <property type="molecule type" value="Genomic_DNA"/>
</dbReference>
<proteinExistence type="predicted"/>
<feature type="region of interest" description="Disordered" evidence="1">
    <location>
        <begin position="1"/>
        <end position="22"/>
    </location>
</feature>
<evidence type="ECO:0000313" key="2">
    <source>
        <dbReference type="EMBL" id="KAK7007073.1"/>
    </source>
</evidence>
<sequence>MPSTGHHLRPLLPRTPSMTRPEPFLLKTTRNLESDANVNRNLAQALNPKEAQLQHTSFCRSACPPSTQQLRAQKLRRKVEQGERRLEAFPDCDHSRALDEALDNEWKLNQPRREDRHRESQRRTTTTLPSQLPFLDSIDFDAHSAVDDDAMPVRPVLDLDLERNRDSPSARRSHRRRQGTCILVALLYYWSPVNDSPSIRKNLFVISPLVALMEEQAKDLASSEHEQNLKNNIGLAIDKLHAMEEWATDEFRPAYSELAMNLSVIKL</sequence>
<keyword evidence="3" id="KW-1185">Reference proteome</keyword>
<evidence type="ECO:0000313" key="3">
    <source>
        <dbReference type="Proteomes" id="UP001362999"/>
    </source>
</evidence>
<accession>A0AAW0ADK7</accession>